<dbReference type="PANTHER" id="PTHR11010:SF23">
    <property type="entry name" value="SERINE PEPTIDASE"/>
    <property type="match status" value="1"/>
</dbReference>
<keyword evidence="4" id="KW-0378">Hydrolase</keyword>
<sequence length="500" mass="55539">MLSILILAVLATEAFALVDHDNPSLGTFPARYWFDNTFWKGPGSPVVFETPGEFGAEIYLDTVFNYSMVRVIAEKIGASMVILEHRYFGKSIPVDNLTTENMKYLTLENSLKDLTYFARTVELRCVKDASRGSTAVDVPWVMVGGSCAGALAAWTATLFSGTFWAYYASSATVHNLVDFWQYWTPIQENMPQDCRGVATTLIDHIDNILTYGTEQNVTHLKARFGFPAKLCNDDFMAALADGAYSWVDRYFYKEVGDEYPRSVFLVWCDYLTSNHTKDSAIAPADVEAALNGYVRWWKELGRSDARQSLGCSPDQTDYQCFASSSDNPKKLDTSLSNADDISFMWQVCSWPFEDWVTGSPPGIPTIVSRYITVDYKIKDCASLFPTGPNGQTYGIAKGLTPDIVNDYTGDWTTVNTSRLIYINGEADPFREITVSADSRPGGPLKDTPEVPVKIVPHGFHASDLLIPEGEANEGVKKVQEEVLAQLVEWVGEWPGGSLPQ</sequence>
<evidence type="ECO:0000256" key="5">
    <source>
        <dbReference type="ARBA" id="ARBA00023180"/>
    </source>
</evidence>
<keyword evidence="2" id="KW-0645">Protease</keyword>
<evidence type="ECO:0000256" key="1">
    <source>
        <dbReference type="ARBA" id="ARBA00011079"/>
    </source>
</evidence>
<accession>A0A1X7RUA4</accession>
<name>A0A1X7RUA4_ZYMT9</name>
<reference evidence="7 8" key="1">
    <citation type="submission" date="2016-06" db="EMBL/GenBank/DDBJ databases">
        <authorList>
            <person name="Kjaerup R.B."/>
            <person name="Dalgaard T.S."/>
            <person name="Juul-Madsen H.R."/>
        </authorList>
    </citation>
    <scope>NUCLEOTIDE SEQUENCE [LARGE SCALE GENOMIC DNA]</scope>
</reference>
<keyword evidence="5" id="KW-0325">Glycoprotein</keyword>
<dbReference type="EMBL" id="LT853696">
    <property type="protein sequence ID" value="SMQ51006.1"/>
    <property type="molecule type" value="Genomic_DNA"/>
</dbReference>
<dbReference type="GO" id="GO:0008239">
    <property type="term" value="F:dipeptidyl-peptidase activity"/>
    <property type="evidence" value="ECO:0007669"/>
    <property type="project" value="TreeGrafter"/>
</dbReference>
<dbReference type="InterPro" id="IPR008758">
    <property type="entry name" value="Peptidase_S28"/>
</dbReference>
<evidence type="ECO:0008006" key="9">
    <source>
        <dbReference type="Google" id="ProtNLM"/>
    </source>
</evidence>
<evidence type="ECO:0000256" key="3">
    <source>
        <dbReference type="ARBA" id="ARBA00022729"/>
    </source>
</evidence>
<dbReference type="SUPFAM" id="SSF53474">
    <property type="entry name" value="alpha/beta-Hydrolases"/>
    <property type="match status" value="1"/>
</dbReference>
<feature type="chain" id="PRO_5012778740" description="Serine aminopeptidase S33 domain-containing protein" evidence="6">
    <location>
        <begin position="17"/>
        <end position="500"/>
    </location>
</feature>
<proteinExistence type="inferred from homology"/>
<comment type="similarity">
    <text evidence="1">Belongs to the peptidase S28 family.</text>
</comment>
<evidence type="ECO:0000313" key="8">
    <source>
        <dbReference type="Proteomes" id="UP000215127"/>
    </source>
</evidence>
<gene>
    <name evidence="7" type="ORF">ZT3D7_G6159</name>
</gene>
<evidence type="ECO:0000313" key="7">
    <source>
        <dbReference type="EMBL" id="SMQ51006.1"/>
    </source>
</evidence>
<evidence type="ECO:0000256" key="4">
    <source>
        <dbReference type="ARBA" id="ARBA00022801"/>
    </source>
</evidence>
<dbReference type="PANTHER" id="PTHR11010">
    <property type="entry name" value="PROTEASE S28 PRO-X CARBOXYPEPTIDASE-RELATED"/>
    <property type="match status" value="1"/>
</dbReference>
<dbReference type="GO" id="GO:0006508">
    <property type="term" value="P:proteolysis"/>
    <property type="evidence" value="ECO:0007669"/>
    <property type="project" value="UniProtKB-KW"/>
</dbReference>
<dbReference type="Pfam" id="PF05577">
    <property type="entry name" value="Peptidase_S28"/>
    <property type="match status" value="1"/>
</dbReference>
<dbReference type="InterPro" id="IPR029058">
    <property type="entry name" value="AB_hydrolase_fold"/>
</dbReference>
<keyword evidence="3 6" id="KW-0732">Signal</keyword>
<keyword evidence="8" id="KW-1185">Reference proteome</keyword>
<dbReference type="Gene3D" id="3.40.50.1820">
    <property type="entry name" value="alpha/beta hydrolase"/>
    <property type="match status" value="2"/>
</dbReference>
<evidence type="ECO:0000256" key="2">
    <source>
        <dbReference type="ARBA" id="ARBA00022670"/>
    </source>
</evidence>
<dbReference type="AlphaFoldDB" id="A0A1X7RUA4"/>
<dbReference type="GO" id="GO:0070008">
    <property type="term" value="F:serine-type exopeptidase activity"/>
    <property type="evidence" value="ECO:0007669"/>
    <property type="project" value="InterPro"/>
</dbReference>
<feature type="signal peptide" evidence="6">
    <location>
        <begin position="1"/>
        <end position="16"/>
    </location>
</feature>
<evidence type="ECO:0000256" key="6">
    <source>
        <dbReference type="SAM" id="SignalP"/>
    </source>
</evidence>
<protein>
    <recommendedName>
        <fullName evidence="9">Serine aminopeptidase S33 domain-containing protein</fullName>
    </recommendedName>
</protein>
<dbReference type="Proteomes" id="UP000215127">
    <property type="component" value="Chromosome 5"/>
</dbReference>
<organism evidence="7 8">
    <name type="scientific">Zymoseptoria tritici (strain ST99CH_3D7)</name>
    <dbReference type="NCBI Taxonomy" id="1276538"/>
    <lineage>
        <taxon>Eukaryota</taxon>
        <taxon>Fungi</taxon>
        <taxon>Dikarya</taxon>
        <taxon>Ascomycota</taxon>
        <taxon>Pezizomycotina</taxon>
        <taxon>Dothideomycetes</taxon>
        <taxon>Dothideomycetidae</taxon>
        <taxon>Mycosphaerellales</taxon>
        <taxon>Mycosphaerellaceae</taxon>
        <taxon>Zymoseptoria</taxon>
    </lineage>
</organism>